<sequence length="223" mass="26080">MSEPIPKRSDFDFTGIFPKCYEGFSWDLMINRLQSETQKFTALCSDFLNAVKTYPFHSNELIQYYRILSLYLHHIGNKINNENVEKCCKYFYYKLKKLLLDPYKCNCGGTDKCYEKMKKLERKNLGIQISDICRNHFIDIDAHTSKILERLDEIYNLIELFKNPLHREKNTFRSKQIIESTEKIISAEKNTSKETTESTETNALVGTSEYIGTSTGIVLCFLQ</sequence>
<name>A0A1Y1JQ82_PLAGO</name>
<keyword evidence="2" id="KW-1185">Reference proteome</keyword>
<evidence type="ECO:0000313" key="1">
    <source>
        <dbReference type="EMBL" id="GAW84579.1"/>
    </source>
</evidence>
<dbReference type="RefSeq" id="XP_028547168.1">
    <property type="nucleotide sequence ID" value="XM_028691367.1"/>
</dbReference>
<dbReference type="OrthoDB" id="10602792at2759"/>
<protein>
    <submittedName>
        <fullName evidence="1">Variable surface protein</fullName>
    </submittedName>
</protein>
<dbReference type="EMBL" id="BDQF01000463">
    <property type="protein sequence ID" value="GAW84579.1"/>
    <property type="molecule type" value="Genomic_DNA"/>
</dbReference>
<comment type="caution">
    <text evidence="1">The sequence shown here is derived from an EMBL/GenBank/DDBJ whole genome shotgun (WGS) entry which is preliminary data.</text>
</comment>
<proteinExistence type="predicted"/>
<accession>A0A1Y1JQ82</accession>
<evidence type="ECO:0000313" key="2">
    <source>
        <dbReference type="Proteomes" id="UP000195521"/>
    </source>
</evidence>
<reference evidence="2" key="1">
    <citation type="submission" date="2017-04" db="EMBL/GenBank/DDBJ databases">
        <title>Plasmodium gonderi genome.</title>
        <authorList>
            <person name="Arisue N."/>
            <person name="Honma H."/>
            <person name="Kawai S."/>
            <person name="Tougan T."/>
            <person name="Tanabe K."/>
            <person name="Horii T."/>
        </authorList>
    </citation>
    <scope>NUCLEOTIDE SEQUENCE [LARGE SCALE GENOMIC DNA]</scope>
    <source>
        <strain evidence="2">ATCC 30045</strain>
    </source>
</reference>
<dbReference type="Proteomes" id="UP000195521">
    <property type="component" value="Unassembled WGS sequence"/>
</dbReference>
<organism evidence="1 2">
    <name type="scientific">Plasmodium gonderi</name>
    <dbReference type="NCBI Taxonomy" id="77519"/>
    <lineage>
        <taxon>Eukaryota</taxon>
        <taxon>Sar</taxon>
        <taxon>Alveolata</taxon>
        <taxon>Apicomplexa</taxon>
        <taxon>Aconoidasida</taxon>
        <taxon>Haemosporida</taxon>
        <taxon>Plasmodiidae</taxon>
        <taxon>Plasmodium</taxon>
        <taxon>Plasmodium (Plasmodium)</taxon>
    </lineage>
</organism>
<dbReference type="AlphaFoldDB" id="A0A1Y1JQ82"/>
<gene>
    <name evidence="1" type="ORF">PGO_003795</name>
</gene>
<dbReference type="GeneID" id="39745387"/>